<reference evidence="2 3" key="1">
    <citation type="submission" date="2015-07" db="EMBL/GenBank/DDBJ databases">
        <title>Genome analysis of myxobacterium Chondromyces crocatus Cm c5 reveals a high potential for natural compound synthesis and the genetic basis for the loss of fruiting body formation.</title>
        <authorList>
            <person name="Zaburannyi N."/>
            <person name="Bunk B."/>
            <person name="Maier J."/>
            <person name="Overmann J."/>
            <person name="Mueller R."/>
        </authorList>
    </citation>
    <scope>NUCLEOTIDE SEQUENCE [LARGE SCALE GENOMIC DNA]</scope>
    <source>
        <strain evidence="2 3">Cm c5</strain>
    </source>
</reference>
<evidence type="ECO:0000256" key="1">
    <source>
        <dbReference type="SAM" id="SignalP"/>
    </source>
</evidence>
<dbReference type="EMBL" id="CP012159">
    <property type="protein sequence ID" value="AKT36798.1"/>
    <property type="molecule type" value="Genomic_DNA"/>
</dbReference>
<keyword evidence="1" id="KW-0732">Signal</keyword>
<accession>A0A0K1E886</accession>
<dbReference type="STRING" id="52.CMC5_009190"/>
<sequence length="344" mass="35949">MRTMPLLVASSLALAALVTAPRAEACSPALGVHGTLPTTSAEQWPTNLPIHLFSVLDITLDEAGVPLYSVLVDGQPATLVEAAQAQRSRAGGLQVVVEPPPIPGQQVLLSGTFCPASQGCPPVNLAFVAAPPDVEGPTESPALWFDLYDHKDDDAAVGSCVDLGAFTVTLHVDGSPQPEDASPLMYTIQAFTDASLTNAVGSWRRITQGGSESFYISGAPELVVPQLADAYCFRVDIEDLAGNDGVSSSVTCKPCRYRADPDSPFSLIDFNEAALYPGGQCADWINPIDDDFQHHPGPGVTPEAQSTTSGGCQLVVAANSSHVGLLLGALSLLALLSRRRHPGS</sequence>
<evidence type="ECO:0000313" key="2">
    <source>
        <dbReference type="EMBL" id="AKT36798.1"/>
    </source>
</evidence>
<feature type="signal peptide" evidence="1">
    <location>
        <begin position="1"/>
        <end position="25"/>
    </location>
</feature>
<dbReference type="Proteomes" id="UP000067626">
    <property type="component" value="Chromosome"/>
</dbReference>
<evidence type="ECO:0000313" key="3">
    <source>
        <dbReference type="Proteomes" id="UP000067626"/>
    </source>
</evidence>
<keyword evidence="3" id="KW-1185">Reference proteome</keyword>
<gene>
    <name evidence="2" type="ORF">CMC5_009190</name>
</gene>
<feature type="chain" id="PRO_5005459018" evidence="1">
    <location>
        <begin position="26"/>
        <end position="344"/>
    </location>
</feature>
<dbReference type="AlphaFoldDB" id="A0A0K1E886"/>
<protein>
    <submittedName>
        <fullName evidence="2">Uncharacterized protein</fullName>
    </submittedName>
</protein>
<proteinExistence type="predicted"/>
<name>A0A0K1E886_CHOCO</name>
<dbReference type="KEGG" id="ccro:CMC5_009190"/>
<organism evidence="2 3">
    <name type="scientific">Chondromyces crocatus</name>
    <dbReference type="NCBI Taxonomy" id="52"/>
    <lineage>
        <taxon>Bacteria</taxon>
        <taxon>Pseudomonadati</taxon>
        <taxon>Myxococcota</taxon>
        <taxon>Polyangia</taxon>
        <taxon>Polyangiales</taxon>
        <taxon>Polyangiaceae</taxon>
        <taxon>Chondromyces</taxon>
    </lineage>
</organism>